<dbReference type="InterPro" id="IPR011053">
    <property type="entry name" value="Single_hybrid_motif"/>
</dbReference>
<evidence type="ECO:0000256" key="5">
    <source>
        <dbReference type="ARBA" id="ARBA00017242"/>
    </source>
</evidence>
<reference evidence="17" key="1">
    <citation type="submission" date="2019-02" db="EMBL/GenBank/DDBJ databases">
        <authorList>
            <consortium name="Genoscope - CEA"/>
            <person name="William W."/>
        </authorList>
    </citation>
    <scope>NUCLEOTIDE SEQUENCE [LARGE SCALE GENOMIC DNA]</scope>
    <source>
        <strain evidence="17">YSy11</strain>
    </source>
</reference>
<dbReference type="PROSITE" id="PS00188">
    <property type="entry name" value="BIOTIN"/>
    <property type="match status" value="1"/>
</dbReference>
<keyword evidence="7 13" id="KW-0547">Nucleotide-binding</keyword>
<dbReference type="InterPro" id="IPR011054">
    <property type="entry name" value="Rudment_hybrid_motif"/>
</dbReference>
<evidence type="ECO:0000259" key="16">
    <source>
        <dbReference type="PROSITE" id="PS50979"/>
    </source>
</evidence>
<sequence>MPAFNKILIANRGEIACRVIHTAQALGYRTVAVYSSSDADSRHVELADEAVCIGPAQVSQSYLKIDAIINAAQQTGADAIHPGYGFLSENAAFAEACKAADIVFIGPSVESIHLMGSKRLSKIAMLEAGVPCIPGYEGAAQDDATLAREAEAIGYPLMIKASAGGGGRGMRLVESAAQLGEQLRTARSEALNAFGSDELILEKAVIRPRHVEVQVFGDQHGNLVYLGERDCSVQRRHQKVVEEAPCPVMTETLRNAMGAAAIKAAGWVDYVGAGTVEFLLDSSNGEFYFLEMNTRLQVEHPVTELITGQDLVAWQIMVAEGQALPLQQEQIQLNGHAMEVRLYAEDSTHNFMPQTGAVLQWSPELLDGIRIDHGLREGQQISAFYDPMLAKIIAYGATREEARRKLVRAVEQCVLLGVNANQRFLANLLKHPEFAAGNATTAFIAEHFQQDPSLSPAAPDNAEIALAGALLFQTGAQQPGGTNGLSGWRNVASSPLQLKLQVLEQSVALQVDVKQAGSQAQLAVTVNDQQLEIQLLDMHQGRATVVIDGVRKRVAFHLQGGSLWLYGHSGNLHFTDVTHAQVTAAASATTGTVKAPMDGAIVDVQVEMGSRVSKGQLLLVLEAMKMEHPLKASIDGVISSVQVRQGDQVRNRQVLIEIEPEHPDAEAVTG</sequence>
<dbReference type="InterPro" id="IPR005479">
    <property type="entry name" value="CPAse_ATP-bd"/>
</dbReference>
<dbReference type="SUPFAM" id="SSF52440">
    <property type="entry name" value="PreATP-grasp domain"/>
    <property type="match status" value="1"/>
</dbReference>
<gene>
    <name evidence="17" type="primary">accA</name>
    <name evidence="17" type="ORF">PMYSY11_3641</name>
</gene>
<keyword evidence="6" id="KW-0436">Ligase</keyword>
<name>A0A653E7L4_9PSED</name>
<dbReference type="Gene3D" id="2.40.50.100">
    <property type="match status" value="1"/>
</dbReference>
<evidence type="ECO:0000256" key="3">
    <source>
        <dbReference type="ARBA" id="ARBA00004956"/>
    </source>
</evidence>
<keyword evidence="8 13" id="KW-0067">ATP-binding</keyword>
<dbReference type="InterPro" id="IPR011764">
    <property type="entry name" value="Biotin_carboxylation_dom"/>
</dbReference>
<dbReference type="PROSITE" id="PS50975">
    <property type="entry name" value="ATP_GRASP"/>
    <property type="match status" value="1"/>
</dbReference>
<proteinExistence type="predicted"/>
<dbReference type="Gene3D" id="3.30.470.20">
    <property type="entry name" value="ATP-grasp fold, B domain"/>
    <property type="match status" value="1"/>
</dbReference>
<evidence type="ECO:0000256" key="10">
    <source>
        <dbReference type="ARBA" id="ARBA00023267"/>
    </source>
</evidence>
<accession>A0A653E7L4</accession>
<evidence type="ECO:0000259" key="14">
    <source>
        <dbReference type="PROSITE" id="PS50968"/>
    </source>
</evidence>
<evidence type="ECO:0000256" key="8">
    <source>
        <dbReference type="ARBA" id="ARBA00022840"/>
    </source>
</evidence>
<comment type="subunit">
    <text evidence="4">Acetyl-CoA carboxylase is a heterohexamer of biotin carboxyl carrier protein, biotin carboxylase and the two subunits of carboxyl transferase in a 2:2 complex.</text>
</comment>
<dbReference type="InterPro" id="IPR005481">
    <property type="entry name" value="BC-like_N"/>
</dbReference>
<comment type="pathway">
    <text evidence="3">Lipid metabolism; malonyl-CoA biosynthesis; malonyl-CoA from acetyl-CoA: step 1/1.</text>
</comment>
<dbReference type="SUPFAM" id="SSF51246">
    <property type="entry name" value="Rudiment single hybrid motif"/>
    <property type="match status" value="1"/>
</dbReference>
<evidence type="ECO:0000256" key="11">
    <source>
        <dbReference type="ARBA" id="ARBA00033786"/>
    </source>
</evidence>
<dbReference type="RefSeq" id="WP_150549057.1">
    <property type="nucleotide sequence ID" value="NZ_LR215729.2"/>
</dbReference>
<dbReference type="InterPro" id="IPR005482">
    <property type="entry name" value="Biotin_COase_C"/>
</dbReference>
<dbReference type="GO" id="GO:0004075">
    <property type="term" value="F:biotin carboxylase activity"/>
    <property type="evidence" value="ECO:0007669"/>
    <property type="project" value="UniProtKB-EC"/>
</dbReference>
<dbReference type="PROSITE" id="PS00866">
    <property type="entry name" value="CPSASE_1"/>
    <property type="match status" value="1"/>
</dbReference>
<keyword evidence="10" id="KW-0092">Biotin</keyword>
<evidence type="ECO:0000256" key="13">
    <source>
        <dbReference type="PROSITE-ProRule" id="PRU00409"/>
    </source>
</evidence>
<protein>
    <recommendedName>
        <fullName evidence="5">Biotin carboxylase</fullName>
    </recommendedName>
    <alternativeName>
        <fullName evidence="11">Acetyl-coenzyme A carboxylase biotin carboxylase subunit A</fullName>
    </alternativeName>
</protein>
<evidence type="ECO:0000256" key="1">
    <source>
        <dbReference type="ARBA" id="ARBA00001953"/>
    </source>
</evidence>
<dbReference type="SUPFAM" id="SSF51230">
    <property type="entry name" value="Single hybrid motif"/>
    <property type="match status" value="1"/>
</dbReference>
<evidence type="ECO:0000256" key="12">
    <source>
        <dbReference type="ARBA" id="ARBA00048600"/>
    </source>
</evidence>
<dbReference type="SUPFAM" id="SSF56059">
    <property type="entry name" value="Glutathione synthetase ATP-binding domain-like"/>
    <property type="match status" value="1"/>
</dbReference>
<comment type="function">
    <text evidence="2">This protein is a component of the acetyl coenzyme A carboxylase complex; first, biotin carboxylase catalyzes the carboxylation of the carrier protein and then the transcarboxylase transfers the carboxyl group to form malonyl-CoA.</text>
</comment>
<organism evidence="17">
    <name type="scientific">Pseudomonas marincola</name>
    <dbReference type="NCBI Taxonomy" id="437900"/>
    <lineage>
        <taxon>Bacteria</taxon>
        <taxon>Pseudomonadati</taxon>
        <taxon>Pseudomonadota</taxon>
        <taxon>Gammaproteobacteria</taxon>
        <taxon>Pseudomonadales</taxon>
        <taxon>Pseudomonadaceae</taxon>
        <taxon>Pseudomonas</taxon>
    </lineage>
</organism>
<dbReference type="FunFam" id="3.30.1490.20:FF:000003">
    <property type="entry name" value="acetyl-CoA carboxylase isoform X1"/>
    <property type="match status" value="1"/>
</dbReference>
<dbReference type="CDD" id="cd06850">
    <property type="entry name" value="biotinyl_domain"/>
    <property type="match status" value="1"/>
</dbReference>
<dbReference type="FunFam" id="2.40.50.100:FF:000003">
    <property type="entry name" value="Acetyl-CoA carboxylase biotin carboxyl carrier protein"/>
    <property type="match status" value="1"/>
</dbReference>
<dbReference type="GO" id="GO:0046872">
    <property type="term" value="F:metal ion binding"/>
    <property type="evidence" value="ECO:0007669"/>
    <property type="project" value="InterPro"/>
</dbReference>
<evidence type="ECO:0000256" key="6">
    <source>
        <dbReference type="ARBA" id="ARBA00022598"/>
    </source>
</evidence>
<dbReference type="PANTHER" id="PTHR18866:SF33">
    <property type="entry name" value="METHYLCROTONOYL-COA CARBOXYLASE SUBUNIT ALPHA, MITOCHONDRIAL-RELATED"/>
    <property type="match status" value="1"/>
</dbReference>
<dbReference type="SMART" id="SM00878">
    <property type="entry name" value="Biotin_carb_C"/>
    <property type="match status" value="1"/>
</dbReference>
<dbReference type="InterPro" id="IPR050856">
    <property type="entry name" value="Biotin_carboxylase_complex"/>
</dbReference>
<dbReference type="PANTHER" id="PTHR18866">
    <property type="entry name" value="CARBOXYLASE:PYRUVATE/ACETYL-COA/PROPIONYL-COA CARBOXYLASE"/>
    <property type="match status" value="1"/>
</dbReference>
<dbReference type="FunFam" id="3.40.50.20:FF:000010">
    <property type="entry name" value="Propionyl-CoA carboxylase subunit alpha"/>
    <property type="match status" value="1"/>
</dbReference>
<dbReference type="NCBIfam" id="NF006367">
    <property type="entry name" value="PRK08591.1"/>
    <property type="match status" value="1"/>
</dbReference>
<evidence type="ECO:0000256" key="4">
    <source>
        <dbReference type="ARBA" id="ARBA00011750"/>
    </source>
</evidence>
<evidence type="ECO:0000256" key="9">
    <source>
        <dbReference type="ARBA" id="ARBA00022946"/>
    </source>
</evidence>
<dbReference type="Pfam" id="PF00289">
    <property type="entry name" value="Biotin_carb_N"/>
    <property type="match status" value="1"/>
</dbReference>
<dbReference type="FunFam" id="3.30.470.20:FF:000028">
    <property type="entry name" value="Methylcrotonoyl-CoA carboxylase subunit alpha, mitochondrial"/>
    <property type="match status" value="1"/>
</dbReference>
<dbReference type="InterPro" id="IPR000089">
    <property type="entry name" value="Biotin_lipoyl"/>
</dbReference>
<dbReference type="Pfam" id="PF00364">
    <property type="entry name" value="Biotin_lipoyl"/>
    <property type="match status" value="1"/>
</dbReference>
<evidence type="ECO:0000313" key="17">
    <source>
        <dbReference type="EMBL" id="VEV98685.1"/>
    </source>
</evidence>
<evidence type="ECO:0000256" key="2">
    <source>
        <dbReference type="ARBA" id="ARBA00003761"/>
    </source>
</evidence>
<dbReference type="Pfam" id="PF21139">
    <property type="entry name" value="BT_MCC_alpha"/>
    <property type="match status" value="1"/>
</dbReference>
<feature type="domain" description="Lipoyl-binding" evidence="14">
    <location>
        <begin position="583"/>
        <end position="659"/>
    </location>
</feature>
<comment type="cofactor">
    <cofactor evidence="1">
        <name>biotin</name>
        <dbReference type="ChEBI" id="CHEBI:57586"/>
    </cofactor>
</comment>
<feature type="domain" description="Biotin carboxylation" evidence="16">
    <location>
        <begin position="3"/>
        <end position="449"/>
    </location>
</feature>
<dbReference type="GO" id="GO:0005524">
    <property type="term" value="F:ATP binding"/>
    <property type="evidence" value="ECO:0007669"/>
    <property type="project" value="UniProtKB-UniRule"/>
</dbReference>
<dbReference type="AlphaFoldDB" id="A0A653E7L4"/>
<evidence type="ECO:0000256" key="7">
    <source>
        <dbReference type="ARBA" id="ARBA00022741"/>
    </source>
</evidence>
<dbReference type="InterPro" id="IPR016185">
    <property type="entry name" value="PreATP-grasp_dom_sf"/>
</dbReference>
<feature type="domain" description="ATP-grasp" evidence="15">
    <location>
        <begin position="122"/>
        <end position="320"/>
    </location>
</feature>
<dbReference type="Pfam" id="PF02786">
    <property type="entry name" value="CPSase_L_D2"/>
    <property type="match status" value="1"/>
</dbReference>
<dbReference type="InterPro" id="IPR048429">
    <property type="entry name" value="MCC_alpha_BT"/>
</dbReference>
<keyword evidence="9" id="KW-0809">Transit peptide</keyword>
<dbReference type="PROSITE" id="PS00867">
    <property type="entry name" value="CPSASE_2"/>
    <property type="match status" value="1"/>
</dbReference>
<dbReference type="InterPro" id="IPR001882">
    <property type="entry name" value="Biotin_BS"/>
</dbReference>
<dbReference type="PROSITE" id="PS50968">
    <property type="entry name" value="BIOTINYL_LIPOYL"/>
    <property type="match status" value="1"/>
</dbReference>
<dbReference type="InterPro" id="IPR011761">
    <property type="entry name" value="ATP-grasp"/>
</dbReference>
<evidence type="ECO:0000259" key="15">
    <source>
        <dbReference type="PROSITE" id="PS50975"/>
    </source>
</evidence>
<dbReference type="Pfam" id="PF02785">
    <property type="entry name" value="Biotin_carb_C"/>
    <property type="match status" value="1"/>
</dbReference>
<dbReference type="EMBL" id="LR215729">
    <property type="protein sequence ID" value="VEV98685.1"/>
    <property type="molecule type" value="Genomic_DNA"/>
</dbReference>
<dbReference type="PROSITE" id="PS50979">
    <property type="entry name" value="BC"/>
    <property type="match status" value="1"/>
</dbReference>
<comment type="catalytic activity">
    <reaction evidence="12">
        <text>N(6)-biotinyl-L-lysyl-[protein] + hydrogencarbonate + ATP = N(6)-carboxybiotinyl-L-lysyl-[protein] + ADP + phosphate + H(+)</text>
        <dbReference type="Rhea" id="RHEA:13501"/>
        <dbReference type="Rhea" id="RHEA-COMP:10505"/>
        <dbReference type="Rhea" id="RHEA-COMP:10506"/>
        <dbReference type="ChEBI" id="CHEBI:15378"/>
        <dbReference type="ChEBI" id="CHEBI:17544"/>
        <dbReference type="ChEBI" id="CHEBI:30616"/>
        <dbReference type="ChEBI" id="CHEBI:43474"/>
        <dbReference type="ChEBI" id="CHEBI:83144"/>
        <dbReference type="ChEBI" id="CHEBI:83145"/>
        <dbReference type="ChEBI" id="CHEBI:456216"/>
        <dbReference type="EC" id="6.3.4.14"/>
    </reaction>
</comment>